<comment type="caution">
    <text evidence="1">The sequence shown here is derived from an EMBL/GenBank/DDBJ whole genome shotgun (WGS) entry which is preliminary data.</text>
</comment>
<proteinExistence type="predicted"/>
<name>A0A7J6WE08_THATH</name>
<sequence>MAPEEWIWICHLLRGTSLNKLLLQFALVDTMYWLWMERNQIMYGIFEENRPLFQLITSLNADGSLTETSAGYGGIIRDDKDNVILAYTARSSVRFILFLEMTKIAKGVEATMALGNLNYLTMVVIHFYRTSFRNLRD</sequence>
<dbReference type="AlphaFoldDB" id="A0A7J6WE08"/>
<gene>
    <name evidence="1" type="ORF">FRX31_015266</name>
</gene>
<evidence type="ECO:0000313" key="1">
    <source>
        <dbReference type="EMBL" id="KAF5195147.1"/>
    </source>
</evidence>
<accession>A0A7J6WE08</accession>
<protein>
    <submittedName>
        <fullName evidence="1">Uncharacterized protein</fullName>
    </submittedName>
</protein>
<dbReference type="Proteomes" id="UP000554482">
    <property type="component" value="Unassembled WGS sequence"/>
</dbReference>
<keyword evidence="2" id="KW-1185">Reference proteome</keyword>
<evidence type="ECO:0000313" key="2">
    <source>
        <dbReference type="Proteomes" id="UP000554482"/>
    </source>
</evidence>
<reference evidence="1 2" key="1">
    <citation type="submission" date="2020-06" db="EMBL/GenBank/DDBJ databases">
        <title>Transcriptomic and genomic resources for Thalictrum thalictroides and T. hernandezii: Facilitating candidate gene discovery in an emerging model plant lineage.</title>
        <authorList>
            <person name="Arias T."/>
            <person name="Riano-Pachon D.M."/>
            <person name="Di Stilio V.S."/>
        </authorList>
    </citation>
    <scope>NUCLEOTIDE SEQUENCE [LARGE SCALE GENOMIC DNA]</scope>
    <source>
        <strain evidence="2">cv. WT478/WT964</strain>
        <tissue evidence="1">Leaves</tissue>
    </source>
</reference>
<organism evidence="1 2">
    <name type="scientific">Thalictrum thalictroides</name>
    <name type="common">Rue-anemone</name>
    <name type="synonym">Anemone thalictroides</name>
    <dbReference type="NCBI Taxonomy" id="46969"/>
    <lineage>
        <taxon>Eukaryota</taxon>
        <taxon>Viridiplantae</taxon>
        <taxon>Streptophyta</taxon>
        <taxon>Embryophyta</taxon>
        <taxon>Tracheophyta</taxon>
        <taxon>Spermatophyta</taxon>
        <taxon>Magnoliopsida</taxon>
        <taxon>Ranunculales</taxon>
        <taxon>Ranunculaceae</taxon>
        <taxon>Thalictroideae</taxon>
        <taxon>Thalictrum</taxon>
    </lineage>
</organism>
<dbReference type="EMBL" id="JABWDY010017763">
    <property type="protein sequence ID" value="KAF5195147.1"/>
    <property type="molecule type" value="Genomic_DNA"/>
</dbReference>